<proteinExistence type="predicted"/>
<evidence type="ECO:0000313" key="3">
    <source>
        <dbReference type="Proteomes" id="UP000019586"/>
    </source>
</evidence>
<dbReference type="Proteomes" id="UP000019586">
    <property type="component" value="Chromosome"/>
</dbReference>
<protein>
    <submittedName>
        <fullName evidence="2">Uncharacterized protein</fullName>
    </submittedName>
</protein>
<evidence type="ECO:0000256" key="1">
    <source>
        <dbReference type="SAM" id="MobiDB-lite"/>
    </source>
</evidence>
<feature type="region of interest" description="Disordered" evidence="1">
    <location>
        <begin position="1"/>
        <end position="55"/>
    </location>
</feature>
<dbReference type="HOGENOM" id="CLU_209001_0_0_6"/>
<name>W8VH10_KLEPN</name>
<feature type="compositionally biased region" description="Polar residues" evidence="1">
    <location>
        <begin position="1"/>
        <end position="14"/>
    </location>
</feature>
<dbReference type="EMBL" id="CP006918">
    <property type="protein sequence ID" value="AHM79771.1"/>
    <property type="molecule type" value="Genomic_DNA"/>
</dbReference>
<dbReference type="KEGG" id="kps:KPNJ2_02991"/>
<reference evidence="2 3" key="1">
    <citation type="journal article" date="2014" name="Proc. Natl. Acad. Sci. U.S.A.">
        <title>Molecular dissection of the evolution of carbapenem-resistant multilocus sequence type 258 Klebsiella pneumoniae.</title>
        <authorList>
            <person name="Deleo F.R."/>
            <person name="Chen L."/>
            <person name="Porcella S.F."/>
            <person name="Martens C.A."/>
            <person name="Kobayashi S.D."/>
            <person name="Porter A.R."/>
            <person name="Chavda K.D."/>
            <person name="Jacobs M.R."/>
            <person name="Mathema B."/>
            <person name="Olsen R.J."/>
            <person name="Bonomo R.A."/>
            <person name="Musser J.M."/>
            <person name="Kreiswirth B.N."/>
        </authorList>
    </citation>
    <scope>NUCLEOTIDE SEQUENCE [LARGE SCALE GENOMIC DNA]</scope>
    <source>
        <strain evidence="2">30684/NJST258_2</strain>
    </source>
</reference>
<accession>W8VH10</accession>
<organism evidence="2 3">
    <name type="scientific">Klebsiella pneumoniae 30684/NJST258_2</name>
    <dbReference type="NCBI Taxonomy" id="1420013"/>
    <lineage>
        <taxon>Bacteria</taxon>
        <taxon>Pseudomonadati</taxon>
        <taxon>Pseudomonadota</taxon>
        <taxon>Gammaproteobacteria</taxon>
        <taxon>Enterobacterales</taxon>
        <taxon>Enterobacteriaceae</taxon>
        <taxon>Klebsiella/Raoultella group</taxon>
        <taxon>Klebsiella</taxon>
        <taxon>Klebsiella pneumoniae complex</taxon>
    </lineage>
</organism>
<feature type="compositionally biased region" description="Polar residues" evidence="1">
    <location>
        <begin position="43"/>
        <end position="55"/>
    </location>
</feature>
<sequence>MDQARNIAQQGQNDIENKRPAEAFSQQHTQRRQNDSENDSPESHNLSLRLTSIFY</sequence>
<evidence type="ECO:0000313" key="2">
    <source>
        <dbReference type="EMBL" id="AHM79771.1"/>
    </source>
</evidence>
<dbReference type="AlphaFoldDB" id="W8VH10"/>
<gene>
    <name evidence="2" type="ORF">KPNJ2_02991</name>
</gene>